<dbReference type="EnsemblPlants" id="HORVU.MOREX.r3.3HG0286220.1">
    <property type="protein sequence ID" value="HORVU.MOREX.r3.3HG0286220.1"/>
    <property type="gene ID" value="HORVU.MOREX.r3.3HG0286220"/>
</dbReference>
<name>A0A8I6X0D4_HORVV</name>
<organism evidence="2 3">
    <name type="scientific">Hordeum vulgare subsp. vulgare</name>
    <name type="common">Domesticated barley</name>
    <dbReference type="NCBI Taxonomy" id="112509"/>
    <lineage>
        <taxon>Eukaryota</taxon>
        <taxon>Viridiplantae</taxon>
        <taxon>Streptophyta</taxon>
        <taxon>Embryophyta</taxon>
        <taxon>Tracheophyta</taxon>
        <taxon>Spermatophyta</taxon>
        <taxon>Magnoliopsida</taxon>
        <taxon>Liliopsida</taxon>
        <taxon>Poales</taxon>
        <taxon>Poaceae</taxon>
        <taxon>BOP clade</taxon>
        <taxon>Pooideae</taxon>
        <taxon>Triticodae</taxon>
        <taxon>Triticeae</taxon>
        <taxon>Hordeinae</taxon>
        <taxon>Hordeum</taxon>
    </lineage>
</organism>
<dbReference type="PANTHER" id="PTHR33116:SF87">
    <property type="entry name" value="OS01G0158850 PROTEIN"/>
    <property type="match status" value="1"/>
</dbReference>
<protein>
    <recommendedName>
        <fullName evidence="1">Reverse transcriptase domain-containing protein</fullName>
    </recommendedName>
</protein>
<evidence type="ECO:0000313" key="3">
    <source>
        <dbReference type="Proteomes" id="UP000011116"/>
    </source>
</evidence>
<reference evidence="3" key="1">
    <citation type="journal article" date="2012" name="Nature">
        <title>A physical, genetic and functional sequence assembly of the barley genome.</title>
        <authorList>
            <consortium name="The International Barley Genome Sequencing Consortium"/>
            <person name="Mayer K.F."/>
            <person name="Waugh R."/>
            <person name="Brown J.W."/>
            <person name="Schulman A."/>
            <person name="Langridge P."/>
            <person name="Platzer M."/>
            <person name="Fincher G.B."/>
            <person name="Muehlbauer G.J."/>
            <person name="Sato K."/>
            <person name="Close T.J."/>
            <person name="Wise R.P."/>
            <person name="Stein N."/>
        </authorList>
    </citation>
    <scope>NUCLEOTIDE SEQUENCE [LARGE SCALE GENOMIC DNA]</scope>
    <source>
        <strain evidence="3">cv. Morex</strain>
    </source>
</reference>
<feature type="domain" description="Reverse transcriptase" evidence="1">
    <location>
        <begin position="171"/>
        <end position="450"/>
    </location>
</feature>
<keyword evidence="3" id="KW-1185">Reference proteome</keyword>
<evidence type="ECO:0000259" key="1">
    <source>
        <dbReference type="PROSITE" id="PS50878"/>
    </source>
</evidence>
<evidence type="ECO:0000313" key="2">
    <source>
        <dbReference type="EnsemblPlants" id="HORVU.MOREX.r3.3HG0286220.1"/>
    </source>
</evidence>
<dbReference type="PROSITE" id="PS50878">
    <property type="entry name" value="RT_POL"/>
    <property type="match status" value="1"/>
</dbReference>
<accession>A0A8I6X0D4</accession>
<dbReference type="AlphaFoldDB" id="A0A8I6X0D4"/>
<dbReference type="Gramene" id="HORVU.MOREX.r3.3HG0286220.1">
    <property type="protein sequence ID" value="HORVU.MOREX.r3.3HG0286220.1"/>
    <property type="gene ID" value="HORVU.MOREX.r3.3HG0286220"/>
</dbReference>
<proteinExistence type="predicted"/>
<reference evidence="2" key="2">
    <citation type="submission" date="2020-10" db="EMBL/GenBank/DDBJ databases">
        <authorList>
            <person name="Scholz U."/>
            <person name="Mascher M."/>
            <person name="Fiebig A."/>
        </authorList>
    </citation>
    <scope>NUCLEOTIDE SEQUENCE [LARGE SCALE GENOMIC DNA]</scope>
    <source>
        <strain evidence="2">cv. Morex</strain>
    </source>
</reference>
<reference evidence="2" key="3">
    <citation type="submission" date="2022-01" db="UniProtKB">
        <authorList>
            <consortium name="EnsemblPlants"/>
        </authorList>
    </citation>
    <scope>IDENTIFICATION</scope>
    <source>
        <strain evidence="2">subsp. vulgare</strain>
    </source>
</reference>
<dbReference type="Proteomes" id="UP000011116">
    <property type="component" value="Chromosome 3H"/>
</dbReference>
<dbReference type="CDD" id="cd01650">
    <property type="entry name" value="RT_nLTR_like"/>
    <property type="match status" value="1"/>
</dbReference>
<sequence>MARHAMKGWGANLGADLRARKGALLGQIKCLDDLADGAGLSPDDWTRRYSLDAELMGIFRRKCVIPFLRDGDVLLESPEDISSHIYSFYKELFSADLRGSSSLSEDFWPLADQVSDVENAELTLPFSSEEVGQAIASMKACSAPGPDGLPVVFFQRFWETVRPVIMPMFHEFYIGTLNMGRNNYGVITLIPKLVGAAEIWQFRPITVINVVARIFAKVCATRLSPVAERIAHPLQSALLKGRKIHDGILALHEVVHEVASKGMKGVFLKLDFQKAYVRLDWSFLRLVLQRRGFDERWCSWIMQLVRSGSTAININAEVGPFFRASRGVKQGGPISPLLFNLAVDALASILDKARLAGHILGVVGHLIPGGGVSHLQYADDTMIMVSGSESDIANLKFLLLCFEEMSGLKINFDKSEVVVLGYSEVDQLRIVDNLNCKLATFPISYLGMPLAESRILVSGFDPLVGRVASRAEPWCGRFTSKCSKSILISSNLASLPMYMMGMYILPEGVHNAFDKELARFFWHAGDGRPKYHMVKWDDVCVPKDRGGLGIPASRRMNVALMLRWVWQILQGDGGLWLQLIEAKYLRGRPLLACSLANGSQFWKSIQSIKHEIRLGLRFSVGDGSGT</sequence>
<dbReference type="InterPro" id="IPR043502">
    <property type="entry name" value="DNA/RNA_pol_sf"/>
</dbReference>
<dbReference type="InterPro" id="IPR000477">
    <property type="entry name" value="RT_dom"/>
</dbReference>
<dbReference type="SUPFAM" id="SSF56672">
    <property type="entry name" value="DNA/RNA polymerases"/>
    <property type="match status" value="1"/>
</dbReference>
<dbReference type="PANTHER" id="PTHR33116">
    <property type="entry name" value="REVERSE TRANSCRIPTASE ZINC-BINDING DOMAIN-CONTAINING PROTEIN-RELATED-RELATED"/>
    <property type="match status" value="1"/>
</dbReference>
<dbReference type="SMR" id="A0A8I6X0D4"/>
<dbReference type="Pfam" id="PF00078">
    <property type="entry name" value="RVT_1"/>
    <property type="match status" value="1"/>
</dbReference>